<accession>A0A8X6IUS4</accession>
<evidence type="ECO:0000256" key="1">
    <source>
        <dbReference type="SAM" id="Phobius"/>
    </source>
</evidence>
<keyword evidence="1" id="KW-0812">Transmembrane</keyword>
<feature type="transmembrane region" description="Helical" evidence="1">
    <location>
        <begin position="12"/>
        <end position="32"/>
    </location>
</feature>
<comment type="caution">
    <text evidence="2">The sequence shown here is derived from an EMBL/GenBank/DDBJ whole genome shotgun (WGS) entry which is preliminary data.</text>
</comment>
<name>A0A8X6IUS4_9ARAC</name>
<gene>
    <name evidence="2" type="ORF">TNIN_71531</name>
</gene>
<organism evidence="2 3">
    <name type="scientific">Trichonephila inaurata madagascariensis</name>
    <dbReference type="NCBI Taxonomy" id="2747483"/>
    <lineage>
        <taxon>Eukaryota</taxon>
        <taxon>Metazoa</taxon>
        <taxon>Ecdysozoa</taxon>
        <taxon>Arthropoda</taxon>
        <taxon>Chelicerata</taxon>
        <taxon>Arachnida</taxon>
        <taxon>Araneae</taxon>
        <taxon>Araneomorphae</taxon>
        <taxon>Entelegynae</taxon>
        <taxon>Araneoidea</taxon>
        <taxon>Nephilidae</taxon>
        <taxon>Trichonephila</taxon>
        <taxon>Trichonephila inaurata</taxon>
    </lineage>
</organism>
<protein>
    <submittedName>
        <fullName evidence="2">Uncharacterized protein</fullName>
    </submittedName>
</protein>
<evidence type="ECO:0000313" key="2">
    <source>
        <dbReference type="EMBL" id="GFS60907.1"/>
    </source>
</evidence>
<dbReference type="AlphaFoldDB" id="A0A8X6IUS4"/>
<dbReference type="Proteomes" id="UP000886998">
    <property type="component" value="Unassembled WGS sequence"/>
</dbReference>
<proteinExistence type="predicted"/>
<keyword evidence="1" id="KW-1133">Transmembrane helix</keyword>
<sequence>MQMGSFIPSYHLRSNFLIIGCILIIPLLMSLLRQLVPTQQDCHRDNRLHLSGQYPCLLGQQKLRLCHGMGEKSQYAWCRPQLEPYPYHMGCMLMSRDHASKNQVDPPLKYF</sequence>
<evidence type="ECO:0000313" key="3">
    <source>
        <dbReference type="Proteomes" id="UP000886998"/>
    </source>
</evidence>
<reference evidence="2" key="1">
    <citation type="submission" date="2020-08" db="EMBL/GenBank/DDBJ databases">
        <title>Multicomponent nature underlies the extraordinary mechanical properties of spider dragline silk.</title>
        <authorList>
            <person name="Kono N."/>
            <person name="Nakamura H."/>
            <person name="Mori M."/>
            <person name="Yoshida Y."/>
            <person name="Ohtoshi R."/>
            <person name="Malay A.D."/>
            <person name="Moran D.A.P."/>
            <person name="Tomita M."/>
            <person name="Numata K."/>
            <person name="Arakawa K."/>
        </authorList>
    </citation>
    <scope>NUCLEOTIDE SEQUENCE</scope>
</reference>
<keyword evidence="3" id="KW-1185">Reference proteome</keyword>
<dbReference type="EMBL" id="BMAV01027619">
    <property type="protein sequence ID" value="GFS60907.1"/>
    <property type="molecule type" value="Genomic_DNA"/>
</dbReference>
<keyword evidence="1" id="KW-0472">Membrane</keyword>